<dbReference type="CDD" id="cd05009">
    <property type="entry name" value="SIS_GlmS_GlmD_2"/>
    <property type="match status" value="1"/>
</dbReference>
<comment type="caution">
    <text evidence="4">The sequence shown here is derived from an EMBL/GenBank/DDBJ whole genome shotgun (WGS) entry which is preliminary data.</text>
</comment>
<dbReference type="PANTHER" id="PTHR10937:SF8">
    <property type="entry name" value="AMINOTRANSFERASE-RELATED"/>
    <property type="match status" value="1"/>
</dbReference>
<dbReference type="GO" id="GO:1901135">
    <property type="term" value="P:carbohydrate derivative metabolic process"/>
    <property type="evidence" value="ECO:0007669"/>
    <property type="project" value="InterPro"/>
</dbReference>
<dbReference type="InterPro" id="IPR035490">
    <property type="entry name" value="GlmS/FrlB_SIS"/>
</dbReference>
<evidence type="ECO:0000256" key="1">
    <source>
        <dbReference type="ARBA" id="ARBA00022576"/>
    </source>
</evidence>
<organism evidence="4 5">
    <name type="scientific">Aureimonas phyllosphaerae</name>
    <dbReference type="NCBI Taxonomy" id="1166078"/>
    <lineage>
        <taxon>Bacteria</taxon>
        <taxon>Pseudomonadati</taxon>
        <taxon>Pseudomonadota</taxon>
        <taxon>Alphaproteobacteria</taxon>
        <taxon>Hyphomicrobiales</taxon>
        <taxon>Aurantimonadaceae</taxon>
        <taxon>Aureimonas</taxon>
    </lineage>
</organism>
<evidence type="ECO:0000259" key="3">
    <source>
        <dbReference type="PROSITE" id="PS51464"/>
    </source>
</evidence>
<accession>A0A7W6BYP1</accession>
<dbReference type="GO" id="GO:0097367">
    <property type="term" value="F:carbohydrate derivative binding"/>
    <property type="evidence" value="ECO:0007669"/>
    <property type="project" value="InterPro"/>
</dbReference>
<reference evidence="4 5" key="1">
    <citation type="submission" date="2020-08" db="EMBL/GenBank/DDBJ databases">
        <title>Genomic Encyclopedia of Type Strains, Phase IV (KMG-IV): sequencing the most valuable type-strain genomes for metagenomic binning, comparative biology and taxonomic classification.</title>
        <authorList>
            <person name="Goeker M."/>
        </authorList>
    </citation>
    <scope>NUCLEOTIDE SEQUENCE [LARGE SCALE GENOMIC DNA]</scope>
    <source>
        <strain evidence="4 5">DSM 25024</strain>
    </source>
</reference>
<keyword evidence="1 4" id="KW-0032">Aminotransferase</keyword>
<dbReference type="InterPro" id="IPR035466">
    <property type="entry name" value="GlmS/AgaS_SIS"/>
</dbReference>
<proteinExistence type="predicted"/>
<dbReference type="PANTHER" id="PTHR10937">
    <property type="entry name" value="GLUCOSAMINE--FRUCTOSE-6-PHOSPHATE AMINOTRANSFERASE, ISOMERIZING"/>
    <property type="match status" value="1"/>
</dbReference>
<feature type="domain" description="SIS" evidence="3">
    <location>
        <begin position="196"/>
        <end position="326"/>
    </location>
</feature>
<keyword evidence="4" id="KW-0808">Transferase</keyword>
<dbReference type="AlphaFoldDB" id="A0A7W6BYP1"/>
<dbReference type="EMBL" id="JACIDO010000007">
    <property type="protein sequence ID" value="MBB3937195.1"/>
    <property type="molecule type" value="Genomic_DNA"/>
</dbReference>
<evidence type="ECO:0000313" key="4">
    <source>
        <dbReference type="EMBL" id="MBB3937195.1"/>
    </source>
</evidence>
<feature type="domain" description="SIS" evidence="3">
    <location>
        <begin position="32"/>
        <end position="176"/>
    </location>
</feature>
<dbReference type="RefSeq" id="WP_090965251.1">
    <property type="nucleotide sequence ID" value="NZ_FOOA01000017.1"/>
</dbReference>
<dbReference type="OrthoDB" id="9761808at2"/>
<gene>
    <name evidence="4" type="ORF">GGR05_003360</name>
</gene>
<dbReference type="GO" id="GO:0004360">
    <property type="term" value="F:glutamine-fructose-6-phosphate transaminase (isomerizing) activity"/>
    <property type="evidence" value="ECO:0007669"/>
    <property type="project" value="UniProtKB-EC"/>
</dbReference>
<dbReference type="SUPFAM" id="SSF53697">
    <property type="entry name" value="SIS domain"/>
    <property type="match status" value="1"/>
</dbReference>
<evidence type="ECO:0000256" key="2">
    <source>
        <dbReference type="ARBA" id="ARBA00022737"/>
    </source>
</evidence>
<name>A0A7W6BYP1_9HYPH</name>
<keyword evidence="2" id="KW-0677">Repeat</keyword>
<evidence type="ECO:0000313" key="5">
    <source>
        <dbReference type="Proteomes" id="UP000531216"/>
    </source>
</evidence>
<dbReference type="Proteomes" id="UP000531216">
    <property type="component" value="Unassembled WGS sequence"/>
</dbReference>
<sequence>MTEASLMAREIAEIPDAVRRFLDASKPAVAEVGQRLADLSPAVTVTVARGSSDHAATYFKYACEILTGRPVASLGPSVVSVYGTRLQLAGQAALAISQSGRSPDIVALLRAAREGGAETIAIGNVEGSPLLQAAHWQLPLKAGPERSVAATKSFVTSVVAALAVLAAWSGDEALGAAIEALPDRLAEALAADWSAALGTVAGARSLYVLGRGPGFAVASESALKLKETSMLHAEAYSGAEVLHGPVSLVEEGFPVLAFVPADAARGGLVEICQRVAGSGAALFTVGDAGVGTRLPHAATGHPLTEPLSMLVSFYRFVEGVARARGLDPDVPRGLKKVTETL</sequence>
<dbReference type="PROSITE" id="PS51464">
    <property type="entry name" value="SIS"/>
    <property type="match status" value="2"/>
</dbReference>
<keyword evidence="5" id="KW-1185">Reference proteome</keyword>
<dbReference type="CDD" id="cd05008">
    <property type="entry name" value="SIS_GlmS_GlmD_1"/>
    <property type="match status" value="1"/>
</dbReference>
<dbReference type="EC" id="2.6.1.16" evidence="4"/>
<dbReference type="InterPro" id="IPR046348">
    <property type="entry name" value="SIS_dom_sf"/>
</dbReference>
<dbReference type="InterPro" id="IPR001347">
    <property type="entry name" value="SIS_dom"/>
</dbReference>
<protein>
    <submittedName>
        <fullName evidence="4">Glucosamine--fructose-6-phosphate aminotransferase (Isomerizing)</fullName>
        <ecNumber evidence="4">2.6.1.16</ecNumber>
    </submittedName>
</protein>
<dbReference type="Gene3D" id="3.40.50.10490">
    <property type="entry name" value="Glucose-6-phosphate isomerase like protein, domain 1"/>
    <property type="match status" value="2"/>
</dbReference>
<dbReference type="Pfam" id="PF01380">
    <property type="entry name" value="SIS"/>
    <property type="match status" value="2"/>
</dbReference>